<keyword evidence="14" id="KW-1185">Reference proteome</keyword>
<evidence type="ECO:0000313" key="13">
    <source>
        <dbReference type="EMBL" id="KAG0307183.1"/>
    </source>
</evidence>
<keyword evidence="4" id="KW-0808">Transferase</keyword>
<evidence type="ECO:0000256" key="10">
    <source>
        <dbReference type="SAM" id="Coils"/>
    </source>
</evidence>
<accession>A0A9P6R0B7</accession>
<feature type="region of interest" description="Disordered" evidence="11">
    <location>
        <begin position="222"/>
        <end position="249"/>
    </location>
</feature>
<feature type="compositionally biased region" description="Low complexity" evidence="11">
    <location>
        <begin position="1268"/>
        <end position="1277"/>
    </location>
</feature>
<dbReference type="PANTHER" id="PTHR24356">
    <property type="entry name" value="SERINE/THREONINE-PROTEIN KINASE"/>
    <property type="match status" value="1"/>
</dbReference>
<feature type="compositionally biased region" description="Low complexity" evidence="11">
    <location>
        <begin position="1145"/>
        <end position="1156"/>
    </location>
</feature>
<feature type="compositionally biased region" description="Pro residues" evidence="11">
    <location>
        <begin position="1019"/>
        <end position="1030"/>
    </location>
</feature>
<dbReference type="InterPro" id="IPR050236">
    <property type="entry name" value="Ser_Thr_kinase_AGC"/>
</dbReference>
<dbReference type="EMBL" id="JAAAIN010001087">
    <property type="protein sequence ID" value="KAG0307183.1"/>
    <property type="molecule type" value="Genomic_DNA"/>
</dbReference>
<feature type="region of interest" description="Disordered" evidence="11">
    <location>
        <begin position="1"/>
        <end position="77"/>
    </location>
</feature>
<keyword evidence="3" id="KW-0597">Phosphoprotein</keyword>
<dbReference type="Gene3D" id="1.10.510.10">
    <property type="entry name" value="Transferase(Phosphotransferase) domain 1"/>
    <property type="match status" value="1"/>
</dbReference>
<keyword evidence="6" id="KW-0418">Kinase</keyword>
<sequence>MDDTPPTSPTSPIAPYQALPSYVHQQQQQQRSKVHSPQPPSKSPNTSRAFGHSTSGDSSYIAKHSSSQSSSAAAPGADTSINSISSTHSYSSLNSSTQGYSSNIIREGTSIVSNSILNNAVNQSIANGSTGGGLNSNDSFFALKQSNISRGISTNLLGTSPRTSPTAAAQQQQQQQQQQLDRVPGSTNTSPSTSGSITRPPMSSQRPRDNISSKITAHIPSLANTSFSSTGSPDGSMTSGSFVPNQSITPVPLTAPSQDNLLPVQGSVSTVTLSAAKGTTLETTALATGTGNIAKSVPANPDQHTSSAAVSSTSTQQSQQRSQQNNQSSSSGHHGTQGHDRSHGRHAESTTSSSTKHRTRTETSKDASRPSATVSPAPIPAMHWTRAKVHGQIPPKDLRAQTVNLVGESVYVFGGCDPKNCFNNLYIFDADTMHWSQPKTYGSIPPPCRAHSSTLVDNKRLYVFGGGDGPQYFNELYMLDTGGDGVQALNDTYQLNLADLHWTELKTTGAIPISRGYHTSNLIKNHFIVYGGSDGHECFSDVHVLDLDTKEWTKIDINRPLPRLSHTATQVGSYLFVIGGHDGSRYSCDVMMLNLVTWSWETRKVYGIPPAGRGYHASLLYDSRLFMFGGYDGQTVFDDIYILDLSTCAYLPQITDFQVRMVERRETGKIYALKYISKAQVIKMEAVRNILRERQILESLDHAFMVNMRFAFQDDEYMYMCMDLMMGGDLRFHMNRRAFGEDVVRFWIAEICSAVNHLHSLGIVHRDIKPDNVLLDEKGHAHLTDFNIGCKLTPDKPILTSQSGTVAYMAPEVFKGTGYGTSVDWWAVGILFYECIYNKRPFQIENIPELRRAIGNQTIEYPPQKGVSQDCVEVIQGFLTRDPNERLGTRGGMSGIRRQPFFQIEAYKCNMRPEQWWYFLETKQLTPVFQPPAEAANFDATYDLEEMLLEDDPLTYRSTRKRALRLHKEKMRIIREEEERQRAAQEAADAAEAEAQAAMEAMNRELEKSIRNIRGMSLPPEPRPTTPTPTPAVSKKRSKLLFGSGSGDQDATQPVVQIPSPQPASNSMTQVSLSSDKSHTGSQVARQTQFQSIPLSPIDPIVGSRELPLAPVPAMRFPASTAGGGDQYQPPPPPQNLNPLDHHPSSYYHRPSSPFSKPVVTTAATKPGLGNGYTHTSAGPGTGAGPRSAVGGGGATAPGVTAVYLSKSTLIPKFGGNGGGDAYSRDGHDPTTGESGALAPSPLAPPAAISRESSYEREAQLHRHSFQAAAQPQQSISSPVIIPTPLEHSISRQKHIPTQQALPPLLRHKSSQQQLPPRRPTTPTPVNIEAAAAAVAAAVAAANMTEEEKFAYQMDIIDREFTTFDYTIFESYHGLVDPVTMSVGDPPEWVRSRDSCN</sequence>
<feature type="compositionally biased region" description="Gly residues" evidence="11">
    <location>
        <begin position="1180"/>
        <end position="1194"/>
    </location>
</feature>
<dbReference type="Gene3D" id="2.120.10.80">
    <property type="entry name" value="Kelch-type beta propeller"/>
    <property type="match status" value="2"/>
</dbReference>
<evidence type="ECO:0000256" key="5">
    <source>
        <dbReference type="ARBA" id="ARBA00022741"/>
    </source>
</evidence>
<gene>
    <name evidence="13" type="ORF">BGZ97_000476</name>
</gene>
<feature type="domain" description="Protein kinase" evidence="12">
    <location>
        <begin position="626"/>
        <end position="902"/>
    </location>
</feature>
<dbReference type="GO" id="GO:0004674">
    <property type="term" value="F:protein serine/threonine kinase activity"/>
    <property type="evidence" value="ECO:0007669"/>
    <property type="project" value="UniProtKB-KW"/>
</dbReference>
<dbReference type="GO" id="GO:0005524">
    <property type="term" value="F:ATP binding"/>
    <property type="evidence" value="ECO:0007669"/>
    <property type="project" value="UniProtKB-KW"/>
</dbReference>
<dbReference type="Proteomes" id="UP000823405">
    <property type="component" value="Unassembled WGS sequence"/>
</dbReference>
<reference evidence="13" key="1">
    <citation type="journal article" date="2020" name="Fungal Divers.">
        <title>Resolving the Mortierellaceae phylogeny through synthesis of multi-gene phylogenetics and phylogenomics.</title>
        <authorList>
            <person name="Vandepol N."/>
            <person name="Liber J."/>
            <person name="Desiro A."/>
            <person name="Na H."/>
            <person name="Kennedy M."/>
            <person name="Barry K."/>
            <person name="Grigoriev I.V."/>
            <person name="Miller A.N."/>
            <person name="O'Donnell K."/>
            <person name="Stajich J.E."/>
            <person name="Bonito G."/>
        </authorList>
    </citation>
    <scope>NUCLEOTIDE SEQUENCE</scope>
    <source>
        <strain evidence="13">NVP60</strain>
    </source>
</reference>
<dbReference type="PROSITE" id="PS00108">
    <property type="entry name" value="PROTEIN_KINASE_ST"/>
    <property type="match status" value="1"/>
</dbReference>
<feature type="compositionally biased region" description="Polar residues" evidence="11">
    <location>
        <begin position="1063"/>
        <end position="1082"/>
    </location>
</feature>
<dbReference type="SUPFAM" id="SSF56112">
    <property type="entry name" value="Protein kinase-like (PK-like)"/>
    <property type="match status" value="1"/>
</dbReference>
<dbReference type="InterPro" id="IPR011009">
    <property type="entry name" value="Kinase-like_dom_sf"/>
</dbReference>
<dbReference type="GO" id="GO:0007010">
    <property type="term" value="P:cytoskeleton organization"/>
    <property type="evidence" value="ECO:0007669"/>
    <property type="project" value="UniProtKB-ARBA"/>
</dbReference>
<evidence type="ECO:0000256" key="6">
    <source>
        <dbReference type="ARBA" id="ARBA00022777"/>
    </source>
</evidence>
<keyword evidence="5" id="KW-0547">Nucleotide-binding</keyword>
<evidence type="ECO:0000313" key="14">
    <source>
        <dbReference type="Proteomes" id="UP000823405"/>
    </source>
</evidence>
<evidence type="ECO:0000256" key="8">
    <source>
        <dbReference type="ARBA" id="ARBA00047899"/>
    </source>
</evidence>
<dbReference type="Pfam" id="PF24681">
    <property type="entry name" value="Kelch_KLHDC2_KLHL20_DRC7"/>
    <property type="match status" value="2"/>
</dbReference>
<evidence type="ECO:0000256" key="11">
    <source>
        <dbReference type="SAM" id="MobiDB-lite"/>
    </source>
</evidence>
<evidence type="ECO:0000256" key="9">
    <source>
        <dbReference type="ARBA" id="ARBA00048679"/>
    </source>
</evidence>
<dbReference type="EC" id="2.7.11.1" evidence="1"/>
<keyword evidence="2" id="KW-0723">Serine/threonine-protein kinase</keyword>
<proteinExistence type="predicted"/>
<evidence type="ECO:0000256" key="7">
    <source>
        <dbReference type="ARBA" id="ARBA00022840"/>
    </source>
</evidence>
<feature type="compositionally biased region" description="Basic and acidic residues" evidence="11">
    <location>
        <begin position="337"/>
        <end position="348"/>
    </location>
</feature>
<feature type="compositionally biased region" description="Low complexity" evidence="11">
    <location>
        <begin position="58"/>
        <end position="77"/>
    </location>
</feature>
<keyword evidence="10" id="KW-0175">Coiled coil</keyword>
<protein>
    <recommendedName>
        <fullName evidence="1">non-specific serine/threonine protein kinase</fullName>
        <ecNumber evidence="1">2.7.11.1</ecNumber>
    </recommendedName>
</protein>
<comment type="caution">
    <text evidence="13">The sequence shown here is derived from an EMBL/GenBank/DDBJ whole genome shotgun (WGS) entry which is preliminary data.</text>
</comment>
<feature type="region of interest" description="Disordered" evidence="11">
    <location>
        <begin position="1217"/>
        <end position="1277"/>
    </location>
</feature>
<dbReference type="InterPro" id="IPR015915">
    <property type="entry name" value="Kelch-typ_b-propeller"/>
</dbReference>
<dbReference type="SUPFAM" id="SSF117281">
    <property type="entry name" value="Kelch motif"/>
    <property type="match status" value="1"/>
</dbReference>
<evidence type="ECO:0000256" key="4">
    <source>
        <dbReference type="ARBA" id="ARBA00022679"/>
    </source>
</evidence>
<dbReference type="Pfam" id="PF00069">
    <property type="entry name" value="Pkinase"/>
    <property type="match status" value="1"/>
</dbReference>
<feature type="compositionally biased region" description="Polar residues" evidence="11">
    <location>
        <begin position="43"/>
        <end position="57"/>
    </location>
</feature>
<dbReference type="Gene3D" id="3.30.200.20">
    <property type="entry name" value="Phosphorylase Kinase, domain 1"/>
    <property type="match status" value="1"/>
</dbReference>
<evidence type="ECO:0000259" key="12">
    <source>
        <dbReference type="PROSITE" id="PS50011"/>
    </source>
</evidence>
<feature type="coiled-coil region" evidence="10">
    <location>
        <begin position="966"/>
        <end position="1012"/>
    </location>
</feature>
<dbReference type="InterPro" id="IPR000719">
    <property type="entry name" value="Prot_kinase_dom"/>
</dbReference>
<feature type="region of interest" description="Disordered" evidence="11">
    <location>
        <begin position="152"/>
        <end position="210"/>
    </location>
</feature>
<dbReference type="FunFam" id="1.10.510.10:FF:000024">
    <property type="entry name" value="Probable serine/threonine-protein kinase cot-1"/>
    <property type="match status" value="1"/>
</dbReference>
<feature type="region of interest" description="Disordered" evidence="11">
    <location>
        <begin position="1297"/>
        <end position="1324"/>
    </location>
</feature>
<dbReference type="OrthoDB" id="354826at2759"/>
<dbReference type="PROSITE" id="PS50011">
    <property type="entry name" value="PROTEIN_KINASE_DOM"/>
    <property type="match status" value="1"/>
</dbReference>
<feature type="region of interest" description="Disordered" evidence="11">
    <location>
        <begin position="1014"/>
        <end position="1082"/>
    </location>
</feature>
<feature type="compositionally biased region" description="Low complexity" evidence="11">
    <location>
        <begin position="167"/>
        <end position="198"/>
    </location>
</feature>
<evidence type="ECO:0000256" key="1">
    <source>
        <dbReference type="ARBA" id="ARBA00012513"/>
    </source>
</evidence>
<dbReference type="SMART" id="SM00220">
    <property type="entry name" value="S_TKc"/>
    <property type="match status" value="1"/>
</dbReference>
<feature type="compositionally biased region" description="Polar residues" evidence="11">
    <location>
        <begin position="152"/>
        <end position="166"/>
    </location>
</feature>
<comment type="catalytic activity">
    <reaction evidence="9">
        <text>L-seryl-[protein] + ATP = O-phospho-L-seryl-[protein] + ADP + H(+)</text>
        <dbReference type="Rhea" id="RHEA:17989"/>
        <dbReference type="Rhea" id="RHEA-COMP:9863"/>
        <dbReference type="Rhea" id="RHEA-COMP:11604"/>
        <dbReference type="ChEBI" id="CHEBI:15378"/>
        <dbReference type="ChEBI" id="CHEBI:29999"/>
        <dbReference type="ChEBI" id="CHEBI:30616"/>
        <dbReference type="ChEBI" id="CHEBI:83421"/>
        <dbReference type="ChEBI" id="CHEBI:456216"/>
        <dbReference type="EC" id="2.7.11.1"/>
    </reaction>
</comment>
<name>A0A9P6R0B7_9FUNG</name>
<feature type="compositionally biased region" description="Low complexity" evidence="11">
    <location>
        <begin position="303"/>
        <end position="334"/>
    </location>
</feature>
<evidence type="ECO:0000256" key="3">
    <source>
        <dbReference type="ARBA" id="ARBA00022553"/>
    </source>
</evidence>
<evidence type="ECO:0000256" key="2">
    <source>
        <dbReference type="ARBA" id="ARBA00022527"/>
    </source>
</evidence>
<comment type="catalytic activity">
    <reaction evidence="8">
        <text>L-threonyl-[protein] + ATP = O-phospho-L-threonyl-[protein] + ADP + H(+)</text>
        <dbReference type="Rhea" id="RHEA:46608"/>
        <dbReference type="Rhea" id="RHEA-COMP:11060"/>
        <dbReference type="Rhea" id="RHEA-COMP:11605"/>
        <dbReference type="ChEBI" id="CHEBI:15378"/>
        <dbReference type="ChEBI" id="CHEBI:30013"/>
        <dbReference type="ChEBI" id="CHEBI:30616"/>
        <dbReference type="ChEBI" id="CHEBI:61977"/>
        <dbReference type="ChEBI" id="CHEBI:456216"/>
        <dbReference type="EC" id="2.7.11.1"/>
    </reaction>
</comment>
<dbReference type="PANTHER" id="PTHR24356:SF422">
    <property type="entry name" value="PROTEIN KINASE DOMAIN-CONTAINING PROTEIN"/>
    <property type="match status" value="1"/>
</dbReference>
<dbReference type="GO" id="GO:0035556">
    <property type="term" value="P:intracellular signal transduction"/>
    <property type="evidence" value="ECO:0007669"/>
    <property type="project" value="TreeGrafter"/>
</dbReference>
<dbReference type="InterPro" id="IPR008271">
    <property type="entry name" value="Ser/Thr_kinase_AS"/>
</dbReference>
<keyword evidence="7" id="KW-0067">ATP-binding</keyword>
<feature type="region of interest" description="Disordered" evidence="11">
    <location>
        <begin position="292"/>
        <end position="380"/>
    </location>
</feature>
<organism evidence="13 14">
    <name type="scientific">Linnemannia gamsii</name>
    <dbReference type="NCBI Taxonomy" id="64522"/>
    <lineage>
        <taxon>Eukaryota</taxon>
        <taxon>Fungi</taxon>
        <taxon>Fungi incertae sedis</taxon>
        <taxon>Mucoromycota</taxon>
        <taxon>Mortierellomycotina</taxon>
        <taxon>Mortierellomycetes</taxon>
        <taxon>Mortierellales</taxon>
        <taxon>Mortierellaceae</taxon>
        <taxon>Linnemannia</taxon>
    </lineage>
</organism>
<feature type="region of interest" description="Disordered" evidence="11">
    <location>
        <begin position="1116"/>
        <end position="1194"/>
    </location>
</feature>